<keyword evidence="1" id="KW-0812">Transmembrane</keyword>
<evidence type="ECO:0000313" key="2">
    <source>
        <dbReference type="EMBL" id="CAF2050941.1"/>
    </source>
</evidence>
<feature type="transmembrane region" description="Helical" evidence="1">
    <location>
        <begin position="23"/>
        <end position="43"/>
    </location>
</feature>
<feature type="transmembrane region" description="Helical" evidence="1">
    <location>
        <begin position="55"/>
        <end position="84"/>
    </location>
</feature>
<dbReference type="AlphaFoldDB" id="A0A816PNB0"/>
<reference evidence="2" key="1">
    <citation type="submission" date="2021-01" db="EMBL/GenBank/DDBJ databases">
        <authorList>
            <consortium name="Genoscope - CEA"/>
            <person name="William W."/>
        </authorList>
    </citation>
    <scope>NUCLEOTIDE SEQUENCE</scope>
</reference>
<evidence type="ECO:0000256" key="1">
    <source>
        <dbReference type="SAM" id="Phobius"/>
    </source>
</evidence>
<dbReference type="Proteomes" id="UP001295469">
    <property type="component" value="Chromosome A09"/>
</dbReference>
<proteinExistence type="predicted"/>
<organism evidence="2">
    <name type="scientific">Brassica napus</name>
    <name type="common">Rape</name>
    <dbReference type="NCBI Taxonomy" id="3708"/>
    <lineage>
        <taxon>Eukaryota</taxon>
        <taxon>Viridiplantae</taxon>
        <taxon>Streptophyta</taxon>
        <taxon>Embryophyta</taxon>
        <taxon>Tracheophyta</taxon>
        <taxon>Spermatophyta</taxon>
        <taxon>Magnoliopsida</taxon>
        <taxon>eudicotyledons</taxon>
        <taxon>Gunneridae</taxon>
        <taxon>Pentapetalae</taxon>
        <taxon>rosids</taxon>
        <taxon>malvids</taxon>
        <taxon>Brassicales</taxon>
        <taxon>Brassicaceae</taxon>
        <taxon>Brassiceae</taxon>
        <taxon>Brassica</taxon>
    </lineage>
</organism>
<name>A0A816PNB0_BRANA</name>
<dbReference type="EMBL" id="HG994363">
    <property type="protein sequence ID" value="CAF2050941.1"/>
    <property type="molecule type" value="Genomic_DNA"/>
</dbReference>
<sequence>MTRRGNEIVGLYVKNPTAKLTGVYSHGNAADLGYMFIIFIELIKSPSQCQFHGITHIILVGVAVLLLATLETYSIYFSIFLSWWKLKTQE</sequence>
<keyword evidence="1" id="KW-1133">Transmembrane helix</keyword>
<gene>
    <name evidence="2" type="ORF">DARMORV10_A09P62870.1</name>
</gene>
<protein>
    <submittedName>
        <fullName evidence="2">(rape) hypothetical protein</fullName>
    </submittedName>
</protein>
<accession>A0A816PNB0</accession>
<keyword evidence="1" id="KW-0472">Membrane</keyword>